<feature type="transmembrane region" description="Helical" evidence="2">
    <location>
        <begin position="216"/>
        <end position="236"/>
    </location>
</feature>
<feature type="compositionally biased region" description="Low complexity" evidence="1">
    <location>
        <begin position="528"/>
        <end position="543"/>
    </location>
</feature>
<gene>
    <name evidence="3" type="ORF">B0I71DRAFT_41977</name>
</gene>
<evidence type="ECO:0000313" key="4">
    <source>
        <dbReference type="Proteomes" id="UP000256601"/>
    </source>
</evidence>
<dbReference type="PANTHER" id="PTHR22696">
    <property type="entry name" value="E3 UBIQUITIN-PROTEIN LIGASE RNF26"/>
    <property type="match status" value="1"/>
</dbReference>
<feature type="region of interest" description="Disordered" evidence="1">
    <location>
        <begin position="527"/>
        <end position="555"/>
    </location>
</feature>
<keyword evidence="2" id="KW-0812">Transmembrane</keyword>
<evidence type="ECO:0000256" key="2">
    <source>
        <dbReference type="SAM" id="Phobius"/>
    </source>
</evidence>
<evidence type="ECO:0008006" key="5">
    <source>
        <dbReference type="Google" id="ProtNLM"/>
    </source>
</evidence>
<dbReference type="EMBL" id="KZ857338">
    <property type="protein sequence ID" value="RDW25311.1"/>
    <property type="molecule type" value="Genomic_DNA"/>
</dbReference>
<dbReference type="InterPro" id="IPR013083">
    <property type="entry name" value="Znf_RING/FYVE/PHD"/>
</dbReference>
<dbReference type="GO" id="GO:0006511">
    <property type="term" value="P:ubiquitin-dependent protein catabolic process"/>
    <property type="evidence" value="ECO:0007669"/>
    <property type="project" value="TreeGrafter"/>
</dbReference>
<dbReference type="PANTHER" id="PTHR22696:SF1">
    <property type="entry name" value="E3 UBIQUITIN-PROTEIN LIGASE RNF26"/>
    <property type="match status" value="1"/>
</dbReference>
<dbReference type="Pfam" id="PF13920">
    <property type="entry name" value="zf-C3HC4_3"/>
    <property type="match status" value="1"/>
</dbReference>
<accession>A0A371C4S2</accession>
<feature type="compositionally biased region" description="Basic residues" evidence="1">
    <location>
        <begin position="544"/>
        <end position="554"/>
    </location>
</feature>
<sequence>MDILEFVQWVGGDLGVAATETLVSDSAQITPTLSSITAQTATATIQSAPPFADTLQQNLEFWLKPESKFTIHVVYIVSSYASTSVIMAVIMNRMWEFAQRRRATVLPAASQTMARSIPIMLSLPHLWRLFKASATWGPSWIGALARYLLPASSLTKDTLTDAYPGMFRCICISQLVETFVSLIQGQVPYSESNMSLIEYSLSFHEAAQLKEPVPEIIVICLMGLVSHVFIHLLAIFKLNRYRLIPSALVGLSFLAFFQVQAMKGRLLNFPLILVLGFMPQVIYTYVIFSTVVMEVATMLMTGKRVPSILFERVSLSQDFYTWFEVVSNNVTKSASKNRYINAGYLETPSETWIDQQLRFFRDPNRTRELGSSPGYGNQVFMPPDGVKQLIDQYNVGIANQLMDRVRVYVEFLRIYSLMVFFTLRGMLRSIFQSKAQQPHTQSFHTSDGETITILSASFADESEEEDYVYTEPVYDEDDRAYELHSDYGSEEDEEWDDEVYDDEGMHSDDVLEEQMMVSETIAEQAILSESSSGTETEETTNTSRQHKSRLRKRRQSELQTLYDPSELTSIISQPNAKESKILTAHMNQHRLTRSKFGLLAEDEGTKLAQVIMEARQRYEGMERKDERRYCVVCQYEERSVIVWPCRCFALCGICRHELQWKNFKGCVCCRRDVESYSSVFLP</sequence>
<dbReference type="VEuPathDB" id="FungiDB:YALI1_E22111g"/>
<feature type="transmembrane region" description="Helical" evidence="2">
    <location>
        <begin position="69"/>
        <end position="91"/>
    </location>
</feature>
<dbReference type="Proteomes" id="UP000256601">
    <property type="component" value="Unassembled WGS sequence"/>
</dbReference>
<name>A0A371C4S2_YARLL</name>
<dbReference type="AlphaFoldDB" id="A0A371C4S2"/>
<dbReference type="GO" id="GO:0016567">
    <property type="term" value="P:protein ubiquitination"/>
    <property type="evidence" value="ECO:0007669"/>
    <property type="project" value="TreeGrafter"/>
</dbReference>
<dbReference type="OMA" id="CFALCED"/>
<protein>
    <recommendedName>
        <fullName evidence="5">Protein ASI1</fullName>
    </recommendedName>
</protein>
<dbReference type="VEuPathDB" id="FungiDB:YALI0_E18436g"/>
<evidence type="ECO:0000256" key="1">
    <source>
        <dbReference type="SAM" id="MobiDB-lite"/>
    </source>
</evidence>
<reference evidence="3 4" key="1">
    <citation type="submission" date="2018-07" db="EMBL/GenBank/DDBJ databases">
        <title>Draft Genome Assemblies for Five Robust Yarrowia lipolytica Strains Exhibiting High Lipid Production and Pentose Sugar Utilization and Sugar Alcohol Secretion from Undetoxified Lignocellulosic Biomass Hydrolysates.</title>
        <authorList>
            <consortium name="DOE Joint Genome Institute"/>
            <person name="Walker C."/>
            <person name="Ryu S."/>
            <person name="Na H."/>
            <person name="Zane M."/>
            <person name="LaButti K."/>
            <person name="Lipzen A."/>
            <person name="Haridas S."/>
            <person name="Barry K."/>
            <person name="Grigoriev I.V."/>
            <person name="Quarterman J."/>
            <person name="Slininger P."/>
            <person name="Dien B."/>
            <person name="Trinh C.T."/>
        </authorList>
    </citation>
    <scope>NUCLEOTIDE SEQUENCE [LARGE SCALE GENOMIC DNA]</scope>
    <source>
        <strain evidence="3 4">YB392</strain>
    </source>
</reference>
<organism evidence="3 4">
    <name type="scientific">Yarrowia lipolytica</name>
    <name type="common">Candida lipolytica</name>
    <dbReference type="NCBI Taxonomy" id="4952"/>
    <lineage>
        <taxon>Eukaryota</taxon>
        <taxon>Fungi</taxon>
        <taxon>Dikarya</taxon>
        <taxon>Ascomycota</taxon>
        <taxon>Saccharomycotina</taxon>
        <taxon>Dipodascomycetes</taxon>
        <taxon>Dipodascales</taxon>
        <taxon>Dipodascales incertae sedis</taxon>
        <taxon>Yarrowia</taxon>
    </lineage>
</organism>
<keyword evidence="2" id="KW-1133">Transmembrane helix</keyword>
<feature type="transmembrane region" description="Helical" evidence="2">
    <location>
        <begin position="243"/>
        <end position="262"/>
    </location>
</feature>
<keyword evidence="2" id="KW-0472">Membrane</keyword>
<dbReference type="Gene3D" id="3.30.40.10">
    <property type="entry name" value="Zinc/RING finger domain, C3HC4 (zinc finger)"/>
    <property type="match status" value="1"/>
</dbReference>
<dbReference type="GO" id="GO:0061630">
    <property type="term" value="F:ubiquitin protein ligase activity"/>
    <property type="evidence" value="ECO:0007669"/>
    <property type="project" value="TreeGrafter"/>
</dbReference>
<evidence type="ECO:0000313" key="3">
    <source>
        <dbReference type="EMBL" id="RDW25311.1"/>
    </source>
</evidence>
<proteinExistence type="predicted"/>